<gene>
    <name evidence="2" type="ORF">OESDEN_15445</name>
</gene>
<organism evidence="2 3">
    <name type="scientific">Oesophagostomum dentatum</name>
    <name type="common">Nodular worm</name>
    <dbReference type="NCBI Taxonomy" id="61180"/>
    <lineage>
        <taxon>Eukaryota</taxon>
        <taxon>Metazoa</taxon>
        <taxon>Ecdysozoa</taxon>
        <taxon>Nematoda</taxon>
        <taxon>Chromadorea</taxon>
        <taxon>Rhabditida</taxon>
        <taxon>Rhabditina</taxon>
        <taxon>Rhabditomorpha</taxon>
        <taxon>Strongyloidea</taxon>
        <taxon>Strongylidae</taxon>
        <taxon>Oesophagostomum</taxon>
    </lineage>
</organism>
<feature type="transmembrane region" description="Helical" evidence="1">
    <location>
        <begin position="33"/>
        <end position="59"/>
    </location>
</feature>
<keyword evidence="1" id="KW-0812">Transmembrane</keyword>
<evidence type="ECO:0000313" key="3">
    <source>
        <dbReference type="Proteomes" id="UP000053660"/>
    </source>
</evidence>
<evidence type="ECO:0000313" key="2">
    <source>
        <dbReference type="EMBL" id="KHJ84837.1"/>
    </source>
</evidence>
<evidence type="ECO:0000256" key="1">
    <source>
        <dbReference type="SAM" id="Phobius"/>
    </source>
</evidence>
<proteinExistence type="predicted"/>
<dbReference type="Proteomes" id="UP000053660">
    <property type="component" value="Unassembled WGS sequence"/>
</dbReference>
<reference evidence="2 3" key="1">
    <citation type="submission" date="2014-03" db="EMBL/GenBank/DDBJ databases">
        <title>Draft genome of the hookworm Oesophagostomum dentatum.</title>
        <authorList>
            <person name="Mitreva M."/>
        </authorList>
    </citation>
    <scope>NUCLEOTIDE SEQUENCE [LARGE SCALE GENOMIC DNA]</scope>
    <source>
        <strain evidence="2 3">OD-Hann</strain>
    </source>
</reference>
<accession>A0A0B1SMS4</accession>
<keyword evidence="1" id="KW-1133">Transmembrane helix</keyword>
<name>A0A0B1SMS4_OESDE</name>
<dbReference type="EMBL" id="KN566514">
    <property type="protein sequence ID" value="KHJ84837.1"/>
    <property type="molecule type" value="Genomic_DNA"/>
</dbReference>
<sequence length="68" mass="8079">MNERLYSIYYSIKFYNKISIRDEAMQESNSDYIMGYVTVFCISNIIIAIIQIIVVRGMFKVDKSRIRI</sequence>
<evidence type="ECO:0008006" key="4">
    <source>
        <dbReference type="Google" id="ProtNLM"/>
    </source>
</evidence>
<dbReference type="AlphaFoldDB" id="A0A0B1SMS4"/>
<keyword evidence="3" id="KW-1185">Reference proteome</keyword>
<protein>
    <recommendedName>
        <fullName evidence="4">GOLD domain-containing protein</fullName>
    </recommendedName>
</protein>
<dbReference type="OrthoDB" id="10037706at2759"/>
<keyword evidence="1" id="KW-0472">Membrane</keyword>